<dbReference type="HOGENOM" id="CLU_009020_5_0_1"/>
<keyword evidence="4 6" id="KW-0472">Membrane</keyword>
<feature type="domain" description="Amino acid transporter transmembrane" evidence="7">
    <location>
        <begin position="78"/>
        <end position="576"/>
    </location>
</feature>
<keyword evidence="3 6" id="KW-1133">Transmembrane helix</keyword>
<dbReference type="OrthoDB" id="28208at2759"/>
<dbReference type="EMBL" id="CM000627">
    <property type="protein sequence ID" value="EEC43820.1"/>
    <property type="molecule type" value="Genomic_DNA"/>
</dbReference>
<feature type="region of interest" description="Disordered" evidence="5">
    <location>
        <begin position="1"/>
        <end position="33"/>
    </location>
</feature>
<dbReference type="Pfam" id="PF01490">
    <property type="entry name" value="Aa_trans"/>
    <property type="match status" value="1"/>
</dbReference>
<feature type="transmembrane region" description="Helical" evidence="6">
    <location>
        <begin position="558"/>
        <end position="578"/>
    </location>
</feature>
<accession>B7GC96</accession>
<dbReference type="OMA" id="VNVCAIY"/>
<dbReference type="KEGG" id="pti:PHATRDRAFT_40731"/>
<dbReference type="PaxDb" id="2850-Phatr40731"/>
<feature type="compositionally biased region" description="Basic and acidic residues" evidence="5">
    <location>
        <begin position="7"/>
        <end position="18"/>
    </location>
</feature>
<name>B7GC96_PHATC</name>
<evidence type="ECO:0000313" key="9">
    <source>
        <dbReference type="Proteomes" id="UP000000759"/>
    </source>
</evidence>
<dbReference type="RefSeq" id="XP_002184761.1">
    <property type="nucleotide sequence ID" value="XM_002184725.1"/>
</dbReference>
<dbReference type="STRING" id="556484.B7GC96"/>
<evidence type="ECO:0000256" key="5">
    <source>
        <dbReference type="SAM" id="MobiDB-lite"/>
    </source>
</evidence>
<dbReference type="InParanoid" id="B7GC96"/>
<keyword evidence="9" id="KW-1185">Reference proteome</keyword>
<dbReference type="GO" id="GO:0015179">
    <property type="term" value="F:L-amino acid transmembrane transporter activity"/>
    <property type="evidence" value="ECO:0007669"/>
    <property type="project" value="TreeGrafter"/>
</dbReference>
<feature type="transmembrane region" description="Helical" evidence="6">
    <location>
        <begin position="159"/>
        <end position="180"/>
    </location>
</feature>
<dbReference type="InterPro" id="IPR013057">
    <property type="entry name" value="AA_transpt_TM"/>
</dbReference>
<evidence type="ECO:0000256" key="6">
    <source>
        <dbReference type="SAM" id="Phobius"/>
    </source>
</evidence>
<dbReference type="PANTHER" id="PTHR22950:SF682">
    <property type="entry name" value="TRANSMEMBRANE AMINO ACID TRANSPORTER FAMILY PROTEIN"/>
    <property type="match status" value="1"/>
</dbReference>
<feature type="transmembrane region" description="Helical" evidence="6">
    <location>
        <begin position="217"/>
        <end position="238"/>
    </location>
</feature>
<reference evidence="9" key="2">
    <citation type="submission" date="2008-08" db="EMBL/GenBank/DDBJ databases">
        <authorList>
            <consortium name="Diatom Consortium"/>
            <person name="Grigoriev I."/>
            <person name="Grimwood J."/>
            <person name="Kuo A."/>
            <person name="Otillar R.P."/>
            <person name="Salamov A."/>
            <person name="Detter J.C."/>
            <person name="Lindquist E."/>
            <person name="Shapiro H."/>
            <person name="Lucas S."/>
            <person name="Glavina del Rio T."/>
            <person name="Pitluck S."/>
            <person name="Rokhsar D."/>
            <person name="Bowler C."/>
        </authorList>
    </citation>
    <scope>GENOME REANNOTATION</scope>
    <source>
        <strain evidence="9">CCAP 1055/1</strain>
    </source>
</reference>
<evidence type="ECO:0000259" key="7">
    <source>
        <dbReference type="Pfam" id="PF01490"/>
    </source>
</evidence>
<protein>
    <recommendedName>
        <fullName evidence="7">Amino acid transporter transmembrane domain-containing protein</fullName>
    </recommendedName>
</protein>
<feature type="transmembrane region" description="Helical" evidence="6">
    <location>
        <begin position="109"/>
        <end position="130"/>
    </location>
</feature>
<sequence>MSPSTRIDSEHSTRDRDPLASPLPSSSDDHGSALDTDASQVYSLWLDGAEEHLRAPNGSNMSESFESNLAIIQQASGASFMGSVANLCSATLGAGVLALPYAFYQAGIVLGLSLLLTSAVATAVSIKLLVQASEHYQLFTYELLVEALFGKHWRVCVEVSIVVFCGGCAVAYVIAVGDILERSNLLWYNSRALSMTAVWMTAMLPLSLLRRMQSLQFASGVGIASIGTLVFAAFIHLLEGKGASTNATNYTLAEFTLHRASNTMSMHNDFGDFLWPAHGSVSVLTACPIVLFAFSCQVNVCAIYQELAIPHIPDTNRHTLRQDRMRLVTLTAVAICATLYCSISIVALADFGKDVTPNILSSYEMHGIMQAAAAFMGVAVTFAFPLNVFPARVTLQDIFFPKVLLHPPVRNETLTAALLLDQDEVTEPRLPMSAARDVLVDESDERTPLQPQINFANGEGGLRNEDGAQVDAIETPLDEGIASRPAGIESEWNMRQHVGLTIGIAGSALCLALVVPDISVVFGVLGGTATSMLGFCVPGALGVRLGRDLDDWSLSVPSWVLLIGGAVFGTVTTAVTVWDTLEAL</sequence>
<reference evidence="8 9" key="1">
    <citation type="journal article" date="2008" name="Nature">
        <title>The Phaeodactylum genome reveals the evolutionary history of diatom genomes.</title>
        <authorList>
            <person name="Bowler C."/>
            <person name="Allen A.E."/>
            <person name="Badger J.H."/>
            <person name="Grimwood J."/>
            <person name="Jabbari K."/>
            <person name="Kuo A."/>
            <person name="Maheswari U."/>
            <person name="Martens C."/>
            <person name="Maumus F."/>
            <person name="Otillar R.P."/>
            <person name="Rayko E."/>
            <person name="Salamov A."/>
            <person name="Vandepoele K."/>
            <person name="Beszteri B."/>
            <person name="Gruber A."/>
            <person name="Heijde M."/>
            <person name="Katinka M."/>
            <person name="Mock T."/>
            <person name="Valentin K."/>
            <person name="Verret F."/>
            <person name="Berges J.A."/>
            <person name="Brownlee C."/>
            <person name="Cadoret J.P."/>
            <person name="Chiovitti A."/>
            <person name="Choi C.J."/>
            <person name="Coesel S."/>
            <person name="De Martino A."/>
            <person name="Detter J.C."/>
            <person name="Durkin C."/>
            <person name="Falciatore A."/>
            <person name="Fournet J."/>
            <person name="Haruta M."/>
            <person name="Huysman M.J."/>
            <person name="Jenkins B.D."/>
            <person name="Jiroutova K."/>
            <person name="Jorgensen R.E."/>
            <person name="Joubert Y."/>
            <person name="Kaplan A."/>
            <person name="Kroger N."/>
            <person name="Kroth P.G."/>
            <person name="La Roche J."/>
            <person name="Lindquist E."/>
            <person name="Lommer M."/>
            <person name="Martin-Jezequel V."/>
            <person name="Lopez P.J."/>
            <person name="Lucas S."/>
            <person name="Mangogna M."/>
            <person name="McGinnis K."/>
            <person name="Medlin L.K."/>
            <person name="Montsant A."/>
            <person name="Oudot-Le Secq M.P."/>
            <person name="Napoli C."/>
            <person name="Obornik M."/>
            <person name="Parker M.S."/>
            <person name="Petit J.L."/>
            <person name="Porcel B.M."/>
            <person name="Poulsen N."/>
            <person name="Robison M."/>
            <person name="Rychlewski L."/>
            <person name="Rynearson T.A."/>
            <person name="Schmutz J."/>
            <person name="Shapiro H."/>
            <person name="Siaut M."/>
            <person name="Stanley M."/>
            <person name="Sussman M.R."/>
            <person name="Taylor A.R."/>
            <person name="Vardi A."/>
            <person name="von Dassow P."/>
            <person name="Vyverman W."/>
            <person name="Willis A."/>
            <person name="Wyrwicz L.S."/>
            <person name="Rokhsar D.S."/>
            <person name="Weissenbach J."/>
            <person name="Armbrust E.V."/>
            <person name="Green B.R."/>
            <person name="Van de Peer Y."/>
            <person name="Grigoriev I.V."/>
        </authorList>
    </citation>
    <scope>NUCLEOTIDE SEQUENCE [LARGE SCALE GENOMIC DNA]</scope>
    <source>
        <strain evidence="8 9">CCAP 1055/1</strain>
    </source>
</reference>
<proteinExistence type="predicted"/>
<feature type="transmembrane region" description="Helical" evidence="6">
    <location>
        <begin position="273"/>
        <end position="294"/>
    </location>
</feature>
<dbReference type="Proteomes" id="UP000000759">
    <property type="component" value="Chromosome 25"/>
</dbReference>
<gene>
    <name evidence="8" type="ORF">PHATRDRAFT_40731</name>
</gene>
<feature type="transmembrane region" description="Helical" evidence="6">
    <location>
        <begin position="498"/>
        <end position="515"/>
    </location>
</feature>
<keyword evidence="2 6" id="KW-0812">Transmembrane</keyword>
<dbReference type="AlphaFoldDB" id="B7GC96"/>
<evidence type="ECO:0000256" key="2">
    <source>
        <dbReference type="ARBA" id="ARBA00022692"/>
    </source>
</evidence>
<organism evidence="8 9">
    <name type="scientific">Phaeodactylum tricornutum (strain CCAP 1055/1)</name>
    <dbReference type="NCBI Taxonomy" id="556484"/>
    <lineage>
        <taxon>Eukaryota</taxon>
        <taxon>Sar</taxon>
        <taxon>Stramenopiles</taxon>
        <taxon>Ochrophyta</taxon>
        <taxon>Bacillariophyta</taxon>
        <taxon>Bacillariophyceae</taxon>
        <taxon>Bacillariophycidae</taxon>
        <taxon>Naviculales</taxon>
        <taxon>Phaeodactylaceae</taxon>
        <taxon>Phaeodactylum</taxon>
    </lineage>
</organism>
<feature type="transmembrane region" description="Helical" evidence="6">
    <location>
        <begin position="327"/>
        <end position="348"/>
    </location>
</feature>
<feature type="transmembrane region" description="Helical" evidence="6">
    <location>
        <begin position="192"/>
        <end position="210"/>
    </location>
</feature>
<dbReference type="eggNOG" id="KOG1305">
    <property type="taxonomic scope" value="Eukaryota"/>
</dbReference>
<comment type="subcellular location">
    <subcellularLocation>
        <location evidence="1">Membrane</location>
        <topology evidence="1">Multi-pass membrane protein</topology>
    </subcellularLocation>
</comment>
<evidence type="ECO:0000256" key="1">
    <source>
        <dbReference type="ARBA" id="ARBA00004141"/>
    </source>
</evidence>
<evidence type="ECO:0000256" key="3">
    <source>
        <dbReference type="ARBA" id="ARBA00022989"/>
    </source>
</evidence>
<evidence type="ECO:0000313" key="8">
    <source>
        <dbReference type="EMBL" id="EEC43820.1"/>
    </source>
</evidence>
<dbReference type="GeneID" id="7198529"/>
<feature type="transmembrane region" description="Helical" evidence="6">
    <location>
        <begin position="84"/>
        <end position="103"/>
    </location>
</feature>
<feature type="transmembrane region" description="Helical" evidence="6">
    <location>
        <begin position="521"/>
        <end position="546"/>
    </location>
</feature>
<evidence type="ECO:0000256" key="4">
    <source>
        <dbReference type="ARBA" id="ARBA00023136"/>
    </source>
</evidence>
<dbReference type="GO" id="GO:0016020">
    <property type="term" value="C:membrane"/>
    <property type="evidence" value="ECO:0007669"/>
    <property type="project" value="UniProtKB-SubCell"/>
</dbReference>
<feature type="transmembrane region" description="Helical" evidence="6">
    <location>
        <begin position="368"/>
        <end position="389"/>
    </location>
</feature>
<dbReference type="PANTHER" id="PTHR22950">
    <property type="entry name" value="AMINO ACID TRANSPORTER"/>
    <property type="match status" value="1"/>
</dbReference>